<sequence length="190" mass="21816">MNEKDVKKYIFRLQKNGREKLLHCIMISRKDPMKALQEAEKEAVNKGIILESYTDIPVEILKSCGIVPMDDSFEEVVVGDYPNGNLFEKYGFAVACCEYCRNFCEGICTYHCEEEAADNVCNYLQNDNIVELYYDGDEERNLIGSYYIDSDKIKTPLDLLDAFNKSGRTPEMVTELLNDALTDCSRFTFD</sequence>
<proteinExistence type="predicted"/>
<name>A0A415U1G5_9FIRM</name>
<accession>A0A415U1G5</accession>
<dbReference type="EMBL" id="QRQO01000031">
    <property type="protein sequence ID" value="RHN11861.1"/>
    <property type="molecule type" value="Genomic_DNA"/>
</dbReference>
<evidence type="ECO:0000313" key="1">
    <source>
        <dbReference type="EMBL" id="RHN11861.1"/>
    </source>
</evidence>
<reference evidence="1 2" key="1">
    <citation type="submission" date="2018-08" db="EMBL/GenBank/DDBJ databases">
        <title>A genome reference for cultivated species of the human gut microbiota.</title>
        <authorList>
            <person name="Zou Y."/>
            <person name="Xue W."/>
            <person name="Luo G."/>
        </authorList>
    </citation>
    <scope>NUCLEOTIDE SEQUENCE [LARGE SCALE GENOMIC DNA]</scope>
    <source>
        <strain evidence="1 2">AF31-17AC</strain>
    </source>
</reference>
<gene>
    <name evidence="1" type="ORF">DWZ29_10955</name>
</gene>
<dbReference type="AlphaFoldDB" id="A0A415U1G5"/>
<organism evidence="1 2">
    <name type="scientific">Anaerobutyricum hallii</name>
    <dbReference type="NCBI Taxonomy" id="39488"/>
    <lineage>
        <taxon>Bacteria</taxon>
        <taxon>Bacillati</taxon>
        <taxon>Bacillota</taxon>
        <taxon>Clostridia</taxon>
        <taxon>Lachnospirales</taxon>
        <taxon>Lachnospiraceae</taxon>
        <taxon>Anaerobutyricum</taxon>
    </lineage>
</organism>
<evidence type="ECO:0000313" key="2">
    <source>
        <dbReference type="Proteomes" id="UP000283700"/>
    </source>
</evidence>
<comment type="caution">
    <text evidence="1">The sequence shown here is derived from an EMBL/GenBank/DDBJ whole genome shotgun (WGS) entry which is preliminary data.</text>
</comment>
<dbReference type="Proteomes" id="UP000283700">
    <property type="component" value="Unassembled WGS sequence"/>
</dbReference>
<protein>
    <submittedName>
        <fullName evidence="1">Uncharacterized protein</fullName>
    </submittedName>
</protein>
<dbReference type="RefSeq" id="WP_118486255.1">
    <property type="nucleotide sequence ID" value="NZ_QRQO01000031.1"/>
</dbReference>